<dbReference type="InterPro" id="IPR004046">
    <property type="entry name" value="GST_C"/>
</dbReference>
<dbReference type="InterPro" id="IPR004045">
    <property type="entry name" value="Glutathione_S-Trfase_N"/>
</dbReference>
<name>A0AAD4DAK8_9FUNG</name>
<dbReference type="EMBL" id="JAAAIL010000779">
    <property type="protein sequence ID" value="KAG0273230.1"/>
    <property type="molecule type" value="Genomic_DNA"/>
</dbReference>
<dbReference type="InterPro" id="IPR036249">
    <property type="entry name" value="Thioredoxin-like_sf"/>
</dbReference>
<evidence type="ECO:0000256" key="3">
    <source>
        <dbReference type="ARBA" id="ARBA00047960"/>
    </source>
</evidence>
<dbReference type="InterPro" id="IPR040079">
    <property type="entry name" value="Glutathione_S-Trfase"/>
</dbReference>
<reference evidence="7" key="1">
    <citation type="journal article" date="2020" name="Fungal Divers.">
        <title>Resolving the Mortierellaceae phylogeny through synthesis of multi-gene phylogenetics and phylogenomics.</title>
        <authorList>
            <person name="Vandepol N."/>
            <person name="Liber J."/>
            <person name="Desiro A."/>
            <person name="Na H."/>
            <person name="Kennedy M."/>
            <person name="Barry K."/>
            <person name="Grigoriev I.V."/>
            <person name="Miller A.N."/>
            <person name="O'Donnell K."/>
            <person name="Stajich J.E."/>
            <person name="Bonito G."/>
        </authorList>
    </citation>
    <scope>NUCLEOTIDE SEQUENCE</scope>
    <source>
        <strain evidence="7">NRRL 28262</strain>
    </source>
</reference>
<feature type="domain" description="GST N-terminal" evidence="5">
    <location>
        <begin position="59"/>
        <end position="150"/>
    </location>
</feature>
<dbReference type="SUPFAM" id="SSF47616">
    <property type="entry name" value="GST C-terminal domain-like"/>
    <property type="match status" value="1"/>
</dbReference>
<dbReference type="InterPro" id="IPR010987">
    <property type="entry name" value="Glutathione-S-Trfase_C-like"/>
</dbReference>
<dbReference type="Pfam" id="PF14497">
    <property type="entry name" value="GST_C_3"/>
    <property type="match status" value="1"/>
</dbReference>
<evidence type="ECO:0000259" key="6">
    <source>
        <dbReference type="PROSITE" id="PS50405"/>
    </source>
</evidence>
<feature type="compositionally biased region" description="Low complexity" evidence="4">
    <location>
        <begin position="1"/>
        <end position="28"/>
    </location>
</feature>
<dbReference type="InterPro" id="IPR036282">
    <property type="entry name" value="Glutathione-S-Trfase_C_sf"/>
</dbReference>
<dbReference type="EC" id="2.5.1.18" evidence="1"/>
<sequence length="292" mass="32982">MTDLTASATPTPTPSTATADQQQQTADSGSSIPLSTFTSTSRPELALAAGATHSEDQEVVYKILYFKLHGMAATTRIMLALSGARWESIYPQDWTNEKTQTPFGLMPILYETHPSSPFSSLRLGQKQLTLEIPESEAIERYLARKFGFWGRNPWEETAIHVFYCSSKSVLSLYVNKVLLAFPDTKARELIKFVNKEVPAWIEQHEKWLGKSETPGFYVGNRLSIADIHSVVCLDRFLTIPECKDLFSPEKTPNLFRLKHNLETYPRYTAWITSPEFEAINVSTRQRLAVLKG</sequence>
<feature type="region of interest" description="Disordered" evidence="4">
    <location>
        <begin position="1"/>
        <end position="35"/>
    </location>
</feature>
<evidence type="ECO:0000313" key="8">
    <source>
        <dbReference type="Proteomes" id="UP001194580"/>
    </source>
</evidence>
<gene>
    <name evidence="7" type="ORF">BGZ95_010944</name>
</gene>
<protein>
    <recommendedName>
        <fullName evidence="1">glutathione transferase</fullName>
        <ecNumber evidence="1">2.5.1.18</ecNumber>
    </recommendedName>
</protein>
<comment type="caution">
    <text evidence="7">The sequence shown here is derived from an EMBL/GenBank/DDBJ whole genome shotgun (WGS) entry which is preliminary data.</text>
</comment>
<dbReference type="AlphaFoldDB" id="A0AAD4DAK8"/>
<dbReference type="Proteomes" id="UP001194580">
    <property type="component" value="Unassembled WGS sequence"/>
</dbReference>
<evidence type="ECO:0000313" key="7">
    <source>
        <dbReference type="EMBL" id="KAG0273230.1"/>
    </source>
</evidence>
<dbReference type="PANTHER" id="PTHR11571">
    <property type="entry name" value="GLUTATHIONE S-TRANSFERASE"/>
    <property type="match status" value="1"/>
</dbReference>
<proteinExistence type="predicted"/>
<dbReference type="SFLD" id="SFLDS00019">
    <property type="entry name" value="Glutathione_Transferase_(cytos"/>
    <property type="match status" value="1"/>
</dbReference>
<evidence type="ECO:0000256" key="2">
    <source>
        <dbReference type="ARBA" id="ARBA00022679"/>
    </source>
</evidence>
<organism evidence="7 8">
    <name type="scientific">Linnemannia exigua</name>
    <dbReference type="NCBI Taxonomy" id="604196"/>
    <lineage>
        <taxon>Eukaryota</taxon>
        <taxon>Fungi</taxon>
        <taxon>Fungi incertae sedis</taxon>
        <taxon>Mucoromycota</taxon>
        <taxon>Mortierellomycotina</taxon>
        <taxon>Mortierellomycetes</taxon>
        <taxon>Mortierellales</taxon>
        <taxon>Mortierellaceae</taxon>
        <taxon>Linnemannia</taxon>
    </lineage>
</organism>
<keyword evidence="2" id="KW-0808">Transferase</keyword>
<comment type="catalytic activity">
    <reaction evidence="3">
        <text>RX + glutathione = an S-substituted glutathione + a halide anion + H(+)</text>
        <dbReference type="Rhea" id="RHEA:16437"/>
        <dbReference type="ChEBI" id="CHEBI:15378"/>
        <dbReference type="ChEBI" id="CHEBI:16042"/>
        <dbReference type="ChEBI" id="CHEBI:17792"/>
        <dbReference type="ChEBI" id="CHEBI:57925"/>
        <dbReference type="ChEBI" id="CHEBI:90779"/>
        <dbReference type="EC" id="2.5.1.18"/>
    </reaction>
</comment>
<dbReference type="PANTHER" id="PTHR11571:SF224">
    <property type="entry name" value="HEMATOPOIETIC PROSTAGLANDIN D SYNTHASE"/>
    <property type="match status" value="1"/>
</dbReference>
<dbReference type="PROSITE" id="PS50404">
    <property type="entry name" value="GST_NTER"/>
    <property type="match status" value="1"/>
</dbReference>
<dbReference type="SUPFAM" id="SSF52833">
    <property type="entry name" value="Thioredoxin-like"/>
    <property type="match status" value="1"/>
</dbReference>
<feature type="domain" description="GST C-terminal" evidence="6">
    <location>
        <begin position="152"/>
        <end position="289"/>
    </location>
</feature>
<dbReference type="Gene3D" id="1.20.1050.10">
    <property type="match status" value="1"/>
</dbReference>
<evidence type="ECO:0000259" key="5">
    <source>
        <dbReference type="PROSITE" id="PS50404"/>
    </source>
</evidence>
<dbReference type="GO" id="GO:0004364">
    <property type="term" value="F:glutathione transferase activity"/>
    <property type="evidence" value="ECO:0007669"/>
    <property type="project" value="UniProtKB-EC"/>
</dbReference>
<keyword evidence="8" id="KW-1185">Reference proteome</keyword>
<evidence type="ECO:0000256" key="4">
    <source>
        <dbReference type="SAM" id="MobiDB-lite"/>
    </source>
</evidence>
<dbReference type="InterPro" id="IPR050213">
    <property type="entry name" value="GST_superfamily"/>
</dbReference>
<evidence type="ECO:0000256" key="1">
    <source>
        <dbReference type="ARBA" id="ARBA00012452"/>
    </source>
</evidence>
<accession>A0AAD4DAK8</accession>
<dbReference type="Gene3D" id="3.40.30.10">
    <property type="entry name" value="Glutaredoxin"/>
    <property type="match status" value="1"/>
</dbReference>
<dbReference type="PROSITE" id="PS50405">
    <property type="entry name" value="GST_CTER"/>
    <property type="match status" value="1"/>
</dbReference>
<dbReference type="GO" id="GO:0006749">
    <property type="term" value="P:glutathione metabolic process"/>
    <property type="evidence" value="ECO:0007669"/>
    <property type="project" value="TreeGrafter"/>
</dbReference>